<gene>
    <name evidence="1" type="ORF">MCOR_47292</name>
</gene>
<protein>
    <submittedName>
        <fullName evidence="1">Uncharacterized protein</fullName>
    </submittedName>
</protein>
<reference evidence="1 2" key="1">
    <citation type="submission" date="2020-06" db="EMBL/GenBank/DDBJ databases">
        <authorList>
            <person name="Li R."/>
            <person name="Bekaert M."/>
        </authorList>
    </citation>
    <scope>NUCLEOTIDE SEQUENCE [LARGE SCALE GENOMIC DNA]</scope>
    <source>
        <strain evidence="2">wild</strain>
    </source>
</reference>
<dbReference type="PANTHER" id="PTHR34605:SF3">
    <property type="entry name" value="P CELL-TYPE AGGLUTINATION PROTEIN MAP4-LIKE-RELATED"/>
    <property type="match status" value="1"/>
</dbReference>
<dbReference type="EMBL" id="CACVKT020008349">
    <property type="protein sequence ID" value="CAC5414502.1"/>
    <property type="molecule type" value="Genomic_DNA"/>
</dbReference>
<keyword evidence="2" id="KW-1185">Reference proteome</keyword>
<dbReference type="Proteomes" id="UP000507470">
    <property type="component" value="Unassembled WGS sequence"/>
</dbReference>
<dbReference type="AlphaFoldDB" id="A0A6J8E4M8"/>
<proteinExistence type="predicted"/>
<accession>A0A6J8E4M8</accession>
<sequence>MNDDYQLSHINVNNLEKELTKHPDRQFVKYLLDGIKNGFDTMVSKTELPTVECKNLQSAFRNPDSVDIIIKQEVDKGYLIGPFKSSLLIGIVSPIEFPLIFSDGSDKLYRLDALYRGIKKNEKKSTKPRLPITFTILKDICQFLRKGYYTPYVDILLEAACVTAYFGFLRCGEFTVLHSFDSECNVSIEDIRFLKDKVTFHLKASKTDPFREGVDIHLFASGASVCPVLFWNVTWNFVIENSKIVKHKTLFCDGK</sequence>
<dbReference type="PANTHER" id="PTHR34605">
    <property type="entry name" value="PHAGE_INTEGRASE DOMAIN-CONTAINING PROTEIN"/>
    <property type="match status" value="1"/>
</dbReference>
<dbReference type="InterPro" id="IPR052925">
    <property type="entry name" value="Phage_Integrase-like_Recomb"/>
</dbReference>
<dbReference type="OrthoDB" id="10068687at2759"/>
<evidence type="ECO:0000313" key="1">
    <source>
        <dbReference type="EMBL" id="CAC5414502.1"/>
    </source>
</evidence>
<organism evidence="1 2">
    <name type="scientific">Mytilus coruscus</name>
    <name type="common">Sea mussel</name>
    <dbReference type="NCBI Taxonomy" id="42192"/>
    <lineage>
        <taxon>Eukaryota</taxon>
        <taxon>Metazoa</taxon>
        <taxon>Spiralia</taxon>
        <taxon>Lophotrochozoa</taxon>
        <taxon>Mollusca</taxon>
        <taxon>Bivalvia</taxon>
        <taxon>Autobranchia</taxon>
        <taxon>Pteriomorphia</taxon>
        <taxon>Mytilida</taxon>
        <taxon>Mytiloidea</taxon>
        <taxon>Mytilidae</taxon>
        <taxon>Mytilinae</taxon>
        <taxon>Mytilus</taxon>
    </lineage>
</organism>
<name>A0A6J8E4M8_MYTCO</name>
<evidence type="ECO:0000313" key="2">
    <source>
        <dbReference type="Proteomes" id="UP000507470"/>
    </source>
</evidence>